<gene>
    <name evidence="2" type="ORF">HUT05_44850</name>
</gene>
<evidence type="ECO:0000313" key="2">
    <source>
        <dbReference type="EMBL" id="QKZ23867.1"/>
    </source>
</evidence>
<feature type="transmembrane region" description="Helical" evidence="1">
    <location>
        <begin position="44"/>
        <end position="62"/>
    </location>
</feature>
<proteinExistence type="predicted"/>
<dbReference type="AlphaFoldDB" id="A0A7H8TKT9"/>
<keyword evidence="1" id="KW-1133">Transmembrane helix</keyword>
<dbReference type="RefSeq" id="WP_176578481.1">
    <property type="nucleotide sequence ID" value="NZ_CBDRGH010000022.1"/>
</dbReference>
<keyword evidence="1" id="KW-0812">Transmembrane</keyword>
<organism evidence="2 3">
    <name type="scientific">Streptomyces chartreusis</name>
    <dbReference type="NCBI Taxonomy" id="1969"/>
    <lineage>
        <taxon>Bacteria</taxon>
        <taxon>Bacillati</taxon>
        <taxon>Actinomycetota</taxon>
        <taxon>Actinomycetes</taxon>
        <taxon>Kitasatosporales</taxon>
        <taxon>Streptomycetaceae</taxon>
        <taxon>Streptomyces</taxon>
    </lineage>
</organism>
<evidence type="ECO:0000256" key="1">
    <source>
        <dbReference type="SAM" id="Phobius"/>
    </source>
</evidence>
<feature type="transmembrane region" description="Helical" evidence="1">
    <location>
        <begin position="68"/>
        <end position="89"/>
    </location>
</feature>
<name>A0A7H8TKT9_STRCX</name>
<accession>A0A7H8TKT9</accession>
<evidence type="ECO:0000313" key="3">
    <source>
        <dbReference type="Proteomes" id="UP000509418"/>
    </source>
</evidence>
<keyword evidence="1" id="KW-0472">Membrane</keyword>
<keyword evidence="3" id="KW-1185">Reference proteome</keyword>
<reference evidence="2 3" key="1">
    <citation type="submission" date="2020-06" db="EMBL/GenBank/DDBJ databases">
        <title>Genome mining for natural products.</title>
        <authorList>
            <person name="Zhang B."/>
            <person name="Shi J."/>
            <person name="Ge H."/>
        </authorList>
    </citation>
    <scope>NUCLEOTIDE SEQUENCE [LARGE SCALE GENOMIC DNA]</scope>
    <source>
        <strain evidence="2 3">NA02069</strain>
    </source>
</reference>
<dbReference type="EMBL" id="CP056041">
    <property type="protein sequence ID" value="QKZ23867.1"/>
    <property type="molecule type" value="Genomic_DNA"/>
</dbReference>
<sequence>MEDRAETTVGDCVELEYQVTREDMRQALKARAKASGRARRTQRFALIGVAAFVGASAVPLAKGETPDTQSLVIAGLIVVLLFVIQPWLMARQFHKIASRNGAYRAKVDDFGATVSNAGGSSQLNWTAAPHYAETPDTFVLLSGDKNVSCLTVLPKRGVQEPGGVDGIRTLLDRHIRRL</sequence>
<dbReference type="Proteomes" id="UP000509418">
    <property type="component" value="Chromosome"/>
</dbReference>
<protein>
    <submittedName>
        <fullName evidence="2">YcxB family protein</fullName>
    </submittedName>
</protein>